<comment type="caution">
    <text evidence="2">The sequence shown here is derived from an EMBL/GenBank/DDBJ whole genome shotgun (WGS) entry which is preliminary data.</text>
</comment>
<proteinExistence type="predicted"/>
<dbReference type="InterPro" id="IPR032675">
    <property type="entry name" value="LRR_dom_sf"/>
</dbReference>
<gene>
    <name evidence="2" type="ORF">F3Y22_tig00000773pilonHSYRG00059</name>
</gene>
<protein>
    <submittedName>
        <fullName evidence="2">Uncharacterized protein</fullName>
    </submittedName>
</protein>
<evidence type="ECO:0000256" key="1">
    <source>
        <dbReference type="ARBA" id="ARBA00004479"/>
    </source>
</evidence>
<sequence length="301" mass="34252">MLAVLTMLMFTDLAVKLNHKQESLPVMKVITNLLRLFGTILFCKCSELCLNIEELGKKDWDFTVDPCSNHSSWRNPDIDPRKLYNNTLVCNCSFPGDVCHVVSLYLKGQDLPGVLPPSLRSYRTLSDFTRNYLNVQYHLSGHLQSWKTCLLRLIAYRDLFQTTWGAYHTPIPVCSKTLESNMFTDLFLQHLGTGELPKALTNLTKLQNCSRIGSNNFTGRIPDIFQNWTQLQKLEVQASGFEGPIPPSISSLTNLIELRISDLNGGVSRFPSLRNMKSLQKLMLRDCNISGQIPDYYQNCH</sequence>
<dbReference type="AlphaFoldDB" id="A0A6A3D4X4"/>
<dbReference type="InterPro" id="IPR051824">
    <property type="entry name" value="LRR_Rcpt-Like_S/T_Kinase"/>
</dbReference>
<name>A0A6A3D4X4_HIBSY</name>
<dbReference type="Gene3D" id="3.80.10.10">
    <property type="entry name" value="Ribonuclease Inhibitor"/>
    <property type="match status" value="1"/>
</dbReference>
<dbReference type="EMBL" id="VEPZ02000072">
    <property type="protein sequence ID" value="KAE8734289.1"/>
    <property type="molecule type" value="Genomic_DNA"/>
</dbReference>
<evidence type="ECO:0000313" key="2">
    <source>
        <dbReference type="EMBL" id="KAE8734289.1"/>
    </source>
</evidence>
<dbReference type="InterPro" id="IPR001611">
    <property type="entry name" value="Leu-rich_rpt"/>
</dbReference>
<keyword evidence="3" id="KW-1185">Reference proteome</keyword>
<accession>A0A6A3D4X4</accession>
<dbReference type="PANTHER" id="PTHR48006">
    <property type="entry name" value="LEUCINE-RICH REPEAT-CONTAINING PROTEIN DDB_G0281931-RELATED"/>
    <property type="match status" value="1"/>
</dbReference>
<organism evidence="2 3">
    <name type="scientific">Hibiscus syriacus</name>
    <name type="common">Rose of Sharon</name>
    <dbReference type="NCBI Taxonomy" id="106335"/>
    <lineage>
        <taxon>Eukaryota</taxon>
        <taxon>Viridiplantae</taxon>
        <taxon>Streptophyta</taxon>
        <taxon>Embryophyta</taxon>
        <taxon>Tracheophyta</taxon>
        <taxon>Spermatophyta</taxon>
        <taxon>Magnoliopsida</taxon>
        <taxon>eudicotyledons</taxon>
        <taxon>Gunneridae</taxon>
        <taxon>Pentapetalae</taxon>
        <taxon>rosids</taxon>
        <taxon>malvids</taxon>
        <taxon>Malvales</taxon>
        <taxon>Malvaceae</taxon>
        <taxon>Malvoideae</taxon>
        <taxon>Hibiscus</taxon>
    </lineage>
</organism>
<reference evidence="2" key="1">
    <citation type="submission" date="2019-09" db="EMBL/GenBank/DDBJ databases">
        <title>Draft genome information of white flower Hibiscus syriacus.</title>
        <authorList>
            <person name="Kim Y.-M."/>
        </authorList>
    </citation>
    <scope>NUCLEOTIDE SEQUENCE [LARGE SCALE GENOMIC DNA]</scope>
    <source>
        <strain evidence="2">YM2019G1</strain>
    </source>
</reference>
<dbReference type="Proteomes" id="UP000436088">
    <property type="component" value="Unassembled WGS sequence"/>
</dbReference>
<dbReference type="GO" id="GO:0016020">
    <property type="term" value="C:membrane"/>
    <property type="evidence" value="ECO:0007669"/>
    <property type="project" value="UniProtKB-SubCell"/>
</dbReference>
<dbReference type="PANTHER" id="PTHR48006:SF66">
    <property type="entry name" value="PROTEIN KINASE DOMAIN-CONTAINING PROTEIN"/>
    <property type="match status" value="1"/>
</dbReference>
<evidence type="ECO:0000313" key="3">
    <source>
        <dbReference type="Proteomes" id="UP000436088"/>
    </source>
</evidence>
<comment type="subcellular location">
    <subcellularLocation>
        <location evidence="1">Membrane</location>
        <topology evidence="1">Single-pass type I membrane protein</topology>
    </subcellularLocation>
</comment>
<dbReference type="SUPFAM" id="SSF52058">
    <property type="entry name" value="L domain-like"/>
    <property type="match status" value="1"/>
</dbReference>
<dbReference type="Pfam" id="PF00560">
    <property type="entry name" value="LRR_1"/>
    <property type="match status" value="1"/>
</dbReference>